<dbReference type="EMBL" id="JACIBV010000001">
    <property type="protein sequence ID" value="MBB3731554.1"/>
    <property type="molecule type" value="Genomic_DNA"/>
</dbReference>
<dbReference type="AlphaFoldDB" id="A0A7W5VHB2"/>
<gene>
    <name evidence="1" type="ORF">FHR33_007414</name>
</gene>
<dbReference type="RefSeq" id="WP_183657712.1">
    <property type="nucleotide sequence ID" value="NZ_JACIBV010000001.1"/>
</dbReference>
<accession>A0A7W5VHB2</accession>
<name>A0A7W5VHB2_9ACTN</name>
<evidence type="ECO:0000313" key="1">
    <source>
        <dbReference type="EMBL" id="MBB3731554.1"/>
    </source>
</evidence>
<reference evidence="1 2" key="1">
    <citation type="submission" date="2020-08" db="EMBL/GenBank/DDBJ databases">
        <title>Sequencing the genomes of 1000 actinobacteria strains.</title>
        <authorList>
            <person name="Klenk H.-P."/>
        </authorList>
    </citation>
    <scope>NUCLEOTIDE SEQUENCE [LARGE SCALE GENOMIC DNA]</scope>
    <source>
        <strain evidence="1 2">DSM 44320</strain>
    </source>
</reference>
<dbReference type="Proteomes" id="UP000579945">
    <property type="component" value="Unassembled WGS sequence"/>
</dbReference>
<dbReference type="GeneID" id="95393638"/>
<dbReference type="InterPro" id="IPR019734">
    <property type="entry name" value="TPR_rpt"/>
</dbReference>
<dbReference type="Gene3D" id="1.25.40.10">
    <property type="entry name" value="Tetratricopeptide repeat domain"/>
    <property type="match status" value="3"/>
</dbReference>
<dbReference type="InterPro" id="IPR011990">
    <property type="entry name" value="TPR-like_helical_dom_sf"/>
</dbReference>
<keyword evidence="2" id="KW-1185">Reference proteome</keyword>
<proteinExistence type="predicted"/>
<dbReference type="SUPFAM" id="SSF81901">
    <property type="entry name" value="HCP-like"/>
    <property type="match status" value="2"/>
</dbReference>
<dbReference type="PANTHER" id="PTHR12558:SF13">
    <property type="entry name" value="CELL DIVISION CYCLE PROTEIN 27 HOMOLOG"/>
    <property type="match status" value="1"/>
</dbReference>
<evidence type="ECO:0000313" key="2">
    <source>
        <dbReference type="Proteomes" id="UP000579945"/>
    </source>
</evidence>
<comment type="caution">
    <text evidence="1">The sequence shown here is derived from an EMBL/GenBank/DDBJ whole genome shotgun (WGS) entry which is preliminary data.</text>
</comment>
<dbReference type="Pfam" id="PF13181">
    <property type="entry name" value="TPR_8"/>
    <property type="match status" value="1"/>
</dbReference>
<protein>
    <submittedName>
        <fullName evidence="1">Tetratricopeptide (TPR) repeat protein</fullName>
    </submittedName>
</protein>
<organism evidence="1 2">
    <name type="scientific">Nonomuraea dietziae</name>
    <dbReference type="NCBI Taxonomy" id="65515"/>
    <lineage>
        <taxon>Bacteria</taxon>
        <taxon>Bacillati</taxon>
        <taxon>Actinomycetota</taxon>
        <taxon>Actinomycetes</taxon>
        <taxon>Streptosporangiales</taxon>
        <taxon>Streptosporangiaceae</taxon>
        <taxon>Nonomuraea</taxon>
    </lineage>
</organism>
<dbReference type="PANTHER" id="PTHR12558">
    <property type="entry name" value="CELL DIVISION CYCLE 16,23,27"/>
    <property type="match status" value="1"/>
</dbReference>
<sequence length="843" mass="92386">MRALEHCAKAARKQAKQVYSRRETAKALAAPPYEVDVDGQRISSWIPEDPARAQTPRLADSDKVLALVRLWSAWAGAPEPNPRYWNNLIENAQPQRLPRSSSEVGWPIGALTDPYALEVHPAIEVAGQATGLPAYVRRDHDARLDEAVRRAEGGQSTLAVLVGGSSTGKTRACWEALHKLRDSRKRWRLWHPIDPGRPEAAAETLSQIGPRTVVWLNETQFYLSPEGLGERVAAGLRELLRDPSRGPVLVLGTLWPEYWAALTTAPPAGSPDPHAQVRALLTGVGIHVPESFSDREVDAVRRSASGDARLALAGQQAADGRITQFLAGVPALLERYHNAPPVAKALIHVAMDVRRLGLSFALPYELLHDAAPGYLTDQQWDEAGDDWLERALAYVAAPCRGVRGPVTRVRPRPGRPAPATPCYRLADYLEQHGRESRRGLVIPGALWEALAHRAPAEARPQIAKAAQERGVLGHAQALYEADLDDPESLVGMADLLAESERLEEAISYYERAAEAGHPHALWRAGYFLEETGQAQRAILFYVRAAEAGESFGWTSAGLLLADNAQSDEDREQALTYCRRAVEAGDETSLTAMGTVLQSIGRSQEALDRYRAAVEAGDDDAVALVGELLREMGLLEEALDWCRSHADSLLLETGTVLQQMGRTQEALDWYRAAAENGTALASQYGGDLLCAEGRRDEALDSYRRACTPYAWGQAGLLLKDKFPEAETRTREALTWYRDAEDTGTAAALERTARLLAQAELTDEALGWYERAADAGSFFALIDGGDLLGKAGRTDEALRWFWRSANSGYSDARSRAVHVLWEAGRAGEADRLALHGWDADGQIRR</sequence>